<evidence type="ECO:0000313" key="2">
    <source>
        <dbReference type="EMBL" id="KAB5587584.1"/>
    </source>
</evidence>
<dbReference type="AlphaFoldDB" id="A0A5N5Q7X0"/>
<evidence type="ECO:0000313" key="1">
    <source>
        <dbReference type="EMBL" id="KAB5587583.1"/>
    </source>
</evidence>
<evidence type="ECO:0000313" key="3">
    <source>
        <dbReference type="Proteomes" id="UP000383932"/>
    </source>
</evidence>
<keyword evidence="3" id="KW-1185">Reference proteome</keyword>
<comment type="caution">
    <text evidence="1">The sequence shown here is derived from an EMBL/GenBank/DDBJ whole genome shotgun (WGS) entry which is preliminary data.</text>
</comment>
<proteinExistence type="predicted"/>
<name>A0A5N5Q7X0_9AGAM</name>
<dbReference type="EMBL" id="SSOP01000958">
    <property type="protein sequence ID" value="KAB5587583.1"/>
    <property type="molecule type" value="Genomic_DNA"/>
</dbReference>
<sequence length="261" mass="30393">MQPTPFLRVCTRSQSVYKPSEGRRRSLPSFPHLSPHSKLSSYCCYCCNYYYRNYYYYYYRNYYYRYTMHMHSQSCPCLPVPGQYILNSPYPTLYTSTELAHALLFTFSQKPTKTQIQLAHLVVRSVGKFTFGDYKRKHSTDPSHTELKSVREDLMLLAARAELDLRNAVWGKSKVGLLELYRRVVEKIAEDLRQILVGAALSNGAEELADRMEWQQQPPMALQSLKDALKPTAAYLEGVSEEEKNEEEDMYDELVLEWVGV</sequence>
<dbReference type="EMBL" id="SSOP01000958">
    <property type="protein sequence ID" value="KAB5587584.1"/>
    <property type="molecule type" value="Genomic_DNA"/>
</dbReference>
<accession>A0A5N5Q7X0</accession>
<organism evidence="1 3">
    <name type="scientific">Ceratobasidium theobromae</name>
    <dbReference type="NCBI Taxonomy" id="1582974"/>
    <lineage>
        <taxon>Eukaryota</taxon>
        <taxon>Fungi</taxon>
        <taxon>Dikarya</taxon>
        <taxon>Basidiomycota</taxon>
        <taxon>Agaricomycotina</taxon>
        <taxon>Agaricomycetes</taxon>
        <taxon>Cantharellales</taxon>
        <taxon>Ceratobasidiaceae</taxon>
        <taxon>Ceratobasidium</taxon>
    </lineage>
</organism>
<gene>
    <name evidence="1" type="ORF">CTheo_8977</name>
    <name evidence="2" type="ORF">CTheo_8978</name>
</gene>
<reference evidence="1 3" key="1">
    <citation type="journal article" date="2019" name="Fungal Biol. Biotechnol.">
        <title>Draft genome sequence of fastidious pathogen Ceratobasidium theobromae, which causes vascular-streak dieback in Theobroma cacao.</title>
        <authorList>
            <person name="Ali S.S."/>
            <person name="Asman A."/>
            <person name="Shao J."/>
            <person name="Firmansyah A.P."/>
            <person name="Susilo A.W."/>
            <person name="Rosmana A."/>
            <person name="McMahon P."/>
            <person name="Junaid M."/>
            <person name="Guest D."/>
            <person name="Kheng T.Y."/>
            <person name="Meinhardt L.W."/>
            <person name="Bailey B.A."/>
        </authorList>
    </citation>
    <scope>NUCLEOTIDE SEQUENCE [LARGE SCALE GENOMIC DNA]</scope>
    <source>
        <strain evidence="1 3">CT2</strain>
    </source>
</reference>
<reference evidence="1" key="2">
    <citation type="submission" date="2019-04" db="EMBL/GenBank/DDBJ databases">
        <authorList>
            <person name="Ali S."/>
            <person name="Shao J."/>
            <person name="Asman A."/>
            <person name="Bailey B."/>
        </authorList>
    </citation>
    <scope>NUCLEOTIDE SEQUENCE</scope>
    <source>
        <strain evidence="1">CT2</strain>
    </source>
</reference>
<protein>
    <submittedName>
        <fullName evidence="1">Uncharacterized protein</fullName>
    </submittedName>
</protein>
<dbReference type="Proteomes" id="UP000383932">
    <property type="component" value="Unassembled WGS sequence"/>
</dbReference>